<evidence type="ECO:0000313" key="1">
    <source>
        <dbReference type="EMBL" id="POM69709.1"/>
    </source>
</evidence>
<comment type="caution">
    <text evidence="1">The sequence shown here is derived from an EMBL/GenBank/DDBJ whole genome shotgun (WGS) entry which is preliminary data.</text>
</comment>
<dbReference type="AlphaFoldDB" id="A0A2P4XW73"/>
<dbReference type="Proteomes" id="UP000237271">
    <property type="component" value="Unassembled WGS sequence"/>
</dbReference>
<gene>
    <name evidence="1" type="ORF">PHPALM_13983</name>
</gene>
<evidence type="ECO:0000313" key="2">
    <source>
        <dbReference type="Proteomes" id="UP000237271"/>
    </source>
</evidence>
<organism evidence="1 2">
    <name type="scientific">Phytophthora palmivora</name>
    <dbReference type="NCBI Taxonomy" id="4796"/>
    <lineage>
        <taxon>Eukaryota</taxon>
        <taxon>Sar</taxon>
        <taxon>Stramenopiles</taxon>
        <taxon>Oomycota</taxon>
        <taxon>Peronosporomycetes</taxon>
        <taxon>Peronosporales</taxon>
        <taxon>Peronosporaceae</taxon>
        <taxon>Phytophthora</taxon>
    </lineage>
</organism>
<sequence>MLMPGACMQNLNVEARNILQSLLTMQVVLSRCTYSSIAQKCIACLKTTMNGSDNAKEFKHLQTTCESKCGMEFDSSIKHPAPSKMVSQNV</sequence>
<keyword evidence="2" id="KW-1185">Reference proteome</keyword>
<dbReference type="EMBL" id="NCKW01007828">
    <property type="protein sequence ID" value="POM69709.1"/>
    <property type="molecule type" value="Genomic_DNA"/>
</dbReference>
<proteinExistence type="predicted"/>
<dbReference type="OrthoDB" id="89199at2759"/>
<protein>
    <submittedName>
        <fullName evidence="1">Uncharacterized protein</fullName>
    </submittedName>
</protein>
<reference evidence="1 2" key="1">
    <citation type="journal article" date="2017" name="Genome Biol. Evol.">
        <title>Phytophthora megakarya and P. palmivora, closely related causal agents of cacao black pod rot, underwent increases in genome sizes and gene numbers by different mechanisms.</title>
        <authorList>
            <person name="Ali S.S."/>
            <person name="Shao J."/>
            <person name="Lary D.J."/>
            <person name="Kronmiller B."/>
            <person name="Shen D."/>
            <person name="Strem M.D."/>
            <person name="Amoako-Attah I."/>
            <person name="Akrofi A.Y."/>
            <person name="Begoude B.A."/>
            <person name="Ten Hoopen G.M."/>
            <person name="Coulibaly K."/>
            <person name="Kebe B.I."/>
            <person name="Melnick R.L."/>
            <person name="Guiltinan M.J."/>
            <person name="Tyler B.M."/>
            <person name="Meinhardt L.W."/>
            <person name="Bailey B.A."/>
        </authorList>
    </citation>
    <scope>NUCLEOTIDE SEQUENCE [LARGE SCALE GENOMIC DNA]</scope>
    <source>
        <strain evidence="2">sbr112.9</strain>
    </source>
</reference>
<name>A0A2P4XW73_9STRA</name>
<accession>A0A2P4XW73</accession>